<evidence type="ECO:0000256" key="1">
    <source>
        <dbReference type="SAM" id="MobiDB-lite"/>
    </source>
</evidence>
<feature type="region of interest" description="Disordered" evidence="1">
    <location>
        <begin position="1"/>
        <end position="94"/>
    </location>
</feature>
<proteinExistence type="predicted"/>
<protein>
    <submittedName>
        <fullName evidence="2">Uncharacterized protein</fullName>
    </submittedName>
</protein>
<feature type="compositionally biased region" description="Polar residues" evidence="1">
    <location>
        <begin position="65"/>
        <end position="85"/>
    </location>
</feature>
<feature type="compositionally biased region" description="Low complexity" evidence="1">
    <location>
        <begin position="1"/>
        <end position="25"/>
    </location>
</feature>
<keyword evidence="3" id="KW-1185">Reference proteome</keyword>
<comment type="caution">
    <text evidence="2">The sequence shown here is derived from an EMBL/GenBank/DDBJ whole genome shotgun (WGS) entry which is preliminary data.</text>
</comment>
<reference evidence="2 3" key="1">
    <citation type="journal article" date="2012" name="Genome Biol.">
        <title>Genome and low-iron response of an oceanic diatom adapted to chronic iron limitation.</title>
        <authorList>
            <person name="Lommer M."/>
            <person name="Specht M."/>
            <person name="Roy A.S."/>
            <person name="Kraemer L."/>
            <person name="Andreson R."/>
            <person name="Gutowska M.A."/>
            <person name="Wolf J."/>
            <person name="Bergner S.V."/>
            <person name="Schilhabel M.B."/>
            <person name="Klostermeier U.C."/>
            <person name="Beiko R.G."/>
            <person name="Rosenstiel P."/>
            <person name="Hippler M."/>
            <person name="Laroche J."/>
        </authorList>
    </citation>
    <scope>NUCLEOTIDE SEQUENCE [LARGE SCALE GENOMIC DNA]</scope>
    <source>
        <strain evidence="2 3">CCMP1005</strain>
    </source>
</reference>
<evidence type="ECO:0000313" key="3">
    <source>
        <dbReference type="Proteomes" id="UP000266841"/>
    </source>
</evidence>
<organism evidence="2 3">
    <name type="scientific">Thalassiosira oceanica</name>
    <name type="common">Marine diatom</name>
    <dbReference type="NCBI Taxonomy" id="159749"/>
    <lineage>
        <taxon>Eukaryota</taxon>
        <taxon>Sar</taxon>
        <taxon>Stramenopiles</taxon>
        <taxon>Ochrophyta</taxon>
        <taxon>Bacillariophyta</taxon>
        <taxon>Coscinodiscophyceae</taxon>
        <taxon>Thalassiosirophycidae</taxon>
        <taxon>Thalassiosirales</taxon>
        <taxon>Thalassiosiraceae</taxon>
        <taxon>Thalassiosira</taxon>
    </lineage>
</organism>
<dbReference type="AlphaFoldDB" id="K0RT72"/>
<evidence type="ECO:0000313" key="2">
    <source>
        <dbReference type="EMBL" id="EJK56170.1"/>
    </source>
</evidence>
<gene>
    <name evidence="2" type="ORF">THAOC_23996</name>
</gene>
<sequence length="94" mass="9756">SQARPARARSAAGRQKPSPQSTSTPPSLPPPVASAPDRGREGSEGQMQREGAEVAEGRKRKASPIGSNSDITSQAPITAVATTSYADRRSVELS</sequence>
<dbReference type="EMBL" id="AGNL01032232">
    <property type="protein sequence ID" value="EJK56170.1"/>
    <property type="molecule type" value="Genomic_DNA"/>
</dbReference>
<feature type="non-terminal residue" evidence="2">
    <location>
        <position position="1"/>
    </location>
</feature>
<accession>K0RT72</accession>
<name>K0RT72_THAOC</name>
<dbReference type="Proteomes" id="UP000266841">
    <property type="component" value="Unassembled WGS sequence"/>
</dbReference>